<organism evidence="1 2">
    <name type="scientific">Prochlorococcus phage P-RSM4</name>
    <dbReference type="NCBI Taxonomy" id="444862"/>
    <lineage>
        <taxon>Viruses</taxon>
        <taxon>Duplodnaviria</taxon>
        <taxon>Heunggongvirae</taxon>
        <taxon>Uroviricota</taxon>
        <taxon>Caudoviricetes</taxon>
        <taxon>Pantevenvirales</taxon>
        <taxon>Kyanoviridae</taxon>
        <taxon>Thaumasvirus</taxon>
        <taxon>Thaumasvirus stim4</taxon>
    </lineage>
</organism>
<accession>E3SM65</accession>
<sequence>MEENQIKLLLMNQRSEYLIGKVTELDEEPSILIEKCYEVTGEDTMIPFPKYSSQRDVFLTSENILSILDPTPKLLEIYNKL</sequence>
<evidence type="ECO:0008006" key="3">
    <source>
        <dbReference type="Google" id="ProtNLM"/>
    </source>
</evidence>
<dbReference type="InterPro" id="IPR046691">
    <property type="entry name" value="DUF6561"/>
</dbReference>
<gene>
    <name evidence="1" type="ORF">PRSM4_180</name>
</gene>
<evidence type="ECO:0000313" key="1">
    <source>
        <dbReference type="EMBL" id="ADO98563.1"/>
    </source>
</evidence>
<dbReference type="Gene3D" id="2.30.30.100">
    <property type="match status" value="1"/>
</dbReference>
<protein>
    <recommendedName>
        <fullName evidence="3">Gp172</fullName>
    </recommendedName>
</protein>
<evidence type="ECO:0000313" key="2">
    <source>
        <dbReference type="Proteomes" id="UP000006528"/>
    </source>
</evidence>
<dbReference type="EMBL" id="GU071099">
    <property type="protein sequence ID" value="ADO98563.1"/>
    <property type="molecule type" value="Genomic_DNA"/>
</dbReference>
<name>E3SM65_9CAUD</name>
<dbReference type="Pfam" id="PF20198">
    <property type="entry name" value="DUF6561"/>
    <property type="match status" value="1"/>
</dbReference>
<dbReference type="KEGG" id="vg:10327805"/>
<dbReference type="GeneID" id="10327805"/>
<dbReference type="RefSeq" id="YP_004323308.1">
    <property type="nucleotide sequence ID" value="NC_015283.1"/>
</dbReference>
<dbReference type="OrthoDB" id="25340at10239"/>
<proteinExistence type="predicted"/>
<dbReference type="Proteomes" id="UP000006528">
    <property type="component" value="Segment"/>
</dbReference>
<reference evidence="1 2" key="1">
    <citation type="journal article" date="2010" name="Environ. Microbiol.">
        <title>Genomic analysis of oceanic cyanobacterial myoviruses compared with T4-like myoviruses from diverse hosts and environments.</title>
        <authorList>
            <person name="Sullivan M.B."/>
            <person name="Huang K.H."/>
            <person name="Ignacio-Espinoza J.C."/>
            <person name="Berlin A.M."/>
            <person name="Kelly L."/>
            <person name="Weigele P.R."/>
            <person name="DeFrancesco A.S."/>
            <person name="Kern S.E."/>
            <person name="Thompson L.R."/>
            <person name="Young S."/>
            <person name="Yandava C."/>
            <person name="Fu R."/>
            <person name="Krastins B."/>
            <person name="Chase M."/>
            <person name="Sarracino D."/>
            <person name="Osburne M.S."/>
            <person name="Henn M.R."/>
            <person name="Chisholm S.W."/>
        </authorList>
    </citation>
    <scope>NUCLEOTIDE SEQUENCE [LARGE SCALE GENOMIC DNA]</scope>
    <source>
        <strain evidence="1">9303-10a</strain>
    </source>
</reference>